<dbReference type="InterPro" id="IPR011051">
    <property type="entry name" value="RmlC_Cupin_sf"/>
</dbReference>
<sequence length="143" mass="14538">MRVLPTGSGPAHQAPFPNGPRAEVLADEQSAGGQLAAAYVTIPVGGNMPEHAHGESTALVVPFTGELLIRSGGHEEKVAPGVVVLLDQGERVSVSNETSQPVSMLGVFAPAGFIGALASWPTSTAQDAAPNPPGRYPAAPARK</sequence>
<accession>A0ABV3LN38</accession>
<gene>
    <name evidence="3" type="ORF">AB0301_14025</name>
</gene>
<dbReference type="InterPro" id="IPR014710">
    <property type="entry name" value="RmlC-like_jellyroll"/>
</dbReference>
<evidence type="ECO:0000313" key="3">
    <source>
        <dbReference type="EMBL" id="MEW1976173.1"/>
    </source>
</evidence>
<name>A0ABV3LN38_9MICO</name>
<dbReference type="EMBL" id="JBFBMH010000024">
    <property type="protein sequence ID" value="MEW1976173.1"/>
    <property type="molecule type" value="Genomic_DNA"/>
</dbReference>
<reference evidence="3 4" key="1">
    <citation type="submission" date="2024-06" db="EMBL/GenBank/DDBJ databases">
        <title>The Natural Products Discovery Center: Release of the First 8490 Sequenced Strains for Exploring Actinobacteria Biosynthetic Diversity.</title>
        <authorList>
            <person name="Kalkreuter E."/>
            <person name="Kautsar S.A."/>
            <person name="Yang D."/>
            <person name="Bader C.D."/>
            <person name="Teijaro C.N."/>
            <person name="Fluegel L."/>
            <person name="Davis C.M."/>
            <person name="Simpson J.R."/>
            <person name="Lauterbach L."/>
            <person name="Steele A.D."/>
            <person name="Gui C."/>
            <person name="Meng S."/>
            <person name="Li G."/>
            <person name="Viehrig K."/>
            <person name="Ye F."/>
            <person name="Su P."/>
            <person name="Kiefer A.F."/>
            <person name="Nichols A."/>
            <person name="Cepeda A.J."/>
            <person name="Yan W."/>
            <person name="Fan B."/>
            <person name="Jiang Y."/>
            <person name="Adhikari A."/>
            <person name="Zheng C.-J."/>
            <person name="Schuster L."/>
            <person name="Cowan T.M."/>
            <person name="Smanski M.J."/>
            <person name="Chevrette M.G."/>
            <person name="De Carvalho L.P.S."/>
            <person name="Shen B."/>
        </authorList>
    </citation>
    <scope>NUCLEOTIDE SEQUENCE [LARGE SCALE GENOMIC DNA]</scope>
    <source>
        <strain evidence="3 4">NPDC077434</strain>
    </source>
</reference>
<feature type="region of interest" description="Disordered" evidence="1">
    <location>
        <begin position="1"/>
        <end position="21"/>
    </location>
</feature>
<proteinExistence type="predicted"/>
<evidence type="ECO:0000313" key="4">
    <source>
        <dbReference type="Proteomes" id="UP001553715"/>
    </source>
</evidence>
<feature type="region of interest" description="Disordered" evidence="1">
    <location>
        <begin position="123"/>
        <end position="143"/>
    </location>
</feature>
<organism evidence="3 4">
    <name type="scientific">Microbacterium profundi</name>
    <dbReference type="NCBI Taxonomy" id="450380"/>
    <lineage>
        <taxon>Bacteria</taxon>
        <taxon>Bacillati</taxon>
        <taxon>Actinomycetota</taxon>
        <taxon>Actinomycetes</taxon>
        <taxon>Micrococcales</taxon>
        <taxon>Microbacteriaceae</taxon>
        <taxon>Microbacterium</taxon>
    </lineage>
</organism>
<dbReference type="Pfam" id="PF07883">
    <property type="entry name" value="Cupin_2"/>
    <property type="match status" value="1"/>
</dbReference>
<dbReference type="RefSeq" id="WP_071644967.1">
    <property type="nucleotide sequence ID" value="NZ_JBFBMH010000024.1"/>
</dbReference>
<dbReference type="SUPFAM" id="SSF51182">
    <property type="entry name" value="RmlC-like cupins"/>
    <property type="match status" value="1"/>
</dbReference>
<evidence type="ECO:0000256" key="1">
    <source>
        <dbReference type="SAM" id="MobiDB-lite"/>
    </source>
</evidence>
<comment type="caution">
    <text evidence="3">The sequence shown here is derived from an EMBL/GenBank/DDBJ whole genome shotgun (WGS) entry which is preliminary data.</text>
</comment>
<evidence type="ECO:0000259" key="2">
    <source>
        <dbReference type="Pfam" id="PF07883"/>
    </source>
</evidence>
<protein>
    <submittedName>
        <fullName evidence="3">Cupin domain-containing protein</fullName>
    </submittedName>
</protein>
<feature type="domain" description="Cupin type-2" evidence="2">
    <location>
        <begin position="39"/>
        <end position="107"/>
    </location>
</feature>
<dbReference type="InterPro" id="IPR013096">
    <property type="entry name" value="Cupin_2"/>
</dbReference>
<dbReference type="Gene3D" id="2.60.120.10">
    <property type="entry name" value="Jelly Rolls"/>
    <property type="match status" value="1"/>
</dbReference>
<keyword evidence="4" id="KW-1185">Reference proteome</keyword>
<dbReference type="Proteomes" id="UP001553715">
    <property type="component" value="Unassembled WGS sequence"/>
</dbReference>